<dbReference type="EMBL" id="AZDJ01000001">
    <property type="protein sequence ID" value="KRK74130.1"/>
    <property type="molecule type" value="Genomic_DNA"/>
</dbReference>
<protein>
    <submittedName>
        <fullName evidence="1">Transcriptional regulator</fullName>
    </submittedName>
</protein>
<dbReference type="Proteomes" id="UP000051804">
    <property type="component" value="Unassembled WGS sequence"/>
</dbReference>
<accession>A0A0R1K1T1</accession>
<sequence>MSNRVRDDIFLSASSYDRYDLYQRIQAASTVQLSTAQWLAGYRNHSLAVSEINLRQLAANAGRNYGSIYNMYNDLVALLKTLVPDEEGPAAQLFNVPAGRVRFALVEQGNPYAFLQAVLAQTYDSSDDFLAAQATSKVTMLRHLKPLRALSSAVGVRLHYEGMSITGDERRVRILLTLAFWLATDGAVWPFTLDRDTVVRAADMIFDTFDVSAVNPVSREVAAYYLAVAVQRIRQGHCVDYQAEEQVLNYPVPNLYAELSRQFGGDLPLPKLTEETQLGESAYAYFLTNFAPMFVTPESTAAADVLARFGRYNPELSQLVTDFLDKLPSPMFDAQHLPASARAILLANLLAITVSTLTFGVDLGALLAGAFSQTVAAAPEDPDLRRKVQQTLENVVATSPLTHQFAPLIPVLTQSFYDNLRQLTLRYQPKQTVKVLPLMEQTALGYVDLYTFLLMQPFVTVLPPDSPIESADVVIQAASVPVSPEQLGNAVFFQWHLNASSDLFGRLFALLRQLWLDQIEEA</sequence>
<proteinExistence type="predicted"/>
<dbReference type="AlphaFoldDB" id="A0A0R1K1T1"/>
<name>A0A0R1K1T1_9LACO</name>
<dbReference type="STRING" id="1291734.FD02_GL000724"/>
<comment type="caution">
    <text evidence="1">The sequence shown here is derived from an EMBL/GenBank/DDBJ whole genome shotgun (WGS) entry which is preliminary data.</text>
</comment>
<evidence type="ECO:0000313" key="1">
    <source>
        <dbReference type="EMBL" id="KRK74130.1"/>
    </source>
</evidence>
<reference evidence="1 2" key="1">
    <citation type="journal article" date="2015" name="Genome Announc.">
        <title>Expanding the biotechnology potential of lactobacilli through comparative genomics of 213 strains and associated genera.</title>
        <authorList>
            <person name="Sun Z."/>
            <person name="Harris H.M."/>
            <person name="McCann A."/>
            <person name="Guo C."/>
            <person name="Argimon S."/>
            <person name="Zhang W."/>
            <person name="Yang X."/>
            <person name="Jeffery I.B."/>
            <person name="Cooney J.C."/>
            <person name="Kagawa T.F."/>
            <person name="Liu W."/>
            <person name="Song Y."/>
            <person name="Salvetti E."/>
            <person name="Wrobel A."/>
            <person name="Rasinkangas P."/>
            <person name="Parkhill J."/>
            <person name="Rea M.C."/>
            <person name="O'Sullivan O."/>
            <person name="Ritari J."/>
            <person name="Douillard F.P."/>
            <person name="Paul Ross R."/>
            <person name="Yang R."/>
            <person name="Briner A.E."/>
            <person name="Felis G.E."/>
            <person name="de Vos W.M."/>
            <person name="Barrangou R."/>
            <person name="Klaenhammer T.R."/>
            <person name="Caufield P.W."/>
            <person name="Cui Y."/>
            <person name="Zhang H."/>
            <person name="O'Toole P.W."/>
        </authorList>
    </citation>
    <scope>NUCLEOTIDE SEQUENCE [LARGE SCALE GENOMIC DNA]</scope>
    <source>
        <strain evidence="1 2">JCM 17158</strain>
    </source>
</reference>
<organism evidence="1 2">
    <name type="scientific">Lacticaseibacillus nasuensis JCM 17158</name>
    <dbReference type="NCBI Taxonomy" id="1291734"/>
    <lineage>
        <taxon>Bacteria</taxon>
        <taxon>Bacillati</taxon>
        <taxon>Bacillota</taxon>
        <taxon>Bacilli</taxon>
        <taxon>Lactobacillales</taxon>
        <taxon>Lactobacillaceae</taxon>
        <taxon>Lacticaseibacillus</taxon>
    </lineage>
</organism>
<evidence type="ECO:0000313" key="2">
    <source>
        <dbReference type="Proteomes" id="UP000051804"/>
    </source>
</evidence>
<dbReference type="OrthoDB" id="2326586at2"/>
<keyword evidence="2" id="KW-1185">Reference proteome</keyword>
<dbReference type="RefSeq" id="WP_054723034.1">
    <property type="nucleotide sequence ID" value="NZ_AZDJ01000001.1"/>
</dbReference>
<gene>
    <name evidence="1" type="ORF">FD02_GL000724</name>
</gene>
<dbReference type="PATRIC" id="fig|1291734.4.peg.751"/>